<sequence length="271" mass="28156">MQDPKAASGDLSTTTSRTKSSPPSSPSPTVNPHPITASAGGKAVELKGEGGSSAVAGVQAGSSEVKGSVTDGDSVNLKRKWVLRDTPSGSPRCPECALEFPSWRSVFGHLRAHPDRAYRDNVEAGQGIDLNLKANEGETAVEVELESTHTPMESVEDAAAAAGEKRSGGAAADENAMEGDESSEAAEGKTTESPALGGKRMKIAVEVKDEIKEEVAPMEGVESTSEAKPAHKNEMEAGSSSSANKDELKKVFAFDLNELPPPDDGEDNSVP</sequence>
<gene>
    <name evidence="1" type="ORF">L6164_027532</name>
</gene>
<proteinExistence type="predicted"/>
<dbReference type="EMBL" id="CM039436">
    <property type="protein sequence ID" value="KAI4314644.1"/>
    <property type="molecule type" value="Genomic_DNA"/>
</dbReference>
<protein>
    <submittedName>
        <fullName evidence="1">Uncharacterized protein</fullName>
    </submittedName>
</protein>
<name>A0ACB9LUW1_BAUVA</name>
<evidence type="ECO:0000313" key="1">
    <source>
        <dbReference type="EMBL" id="KAI4314644.1"/>
    </source>
</evidence>
<reference evidence="1 2" key="1">
    <citation type="journal article" date="2022" name="DNA Res.">
        <title>Chromosomal-level genome assembly of the orchid tree Bauhinia variegata (Leguminosae; Cercidoideae) supports the allotetraploid origin hypothesis of Bauhinia.</title>
        <authorList>
            <person name="Zhong Y."/>
            <person name="Chen Y."/>
            <person name="Zheng D."/>
            <person name="Pang J."/>
            <person name="Liu Y."/>
            <person name="Luo S."/>
            <person name="Meng S."/>
            <person name="Qian L."/>
            <person name="Wei D."/>
            <person name="Dai S."/>
            <person name="Zhou R."/>
        </authorList>
    </citation>
    <scope>NUCLEOTIDE SEQUENCE [LARGE SCALE GENOMIC DNA]</scope>
    <source>
        <strain evidence="1">BV-YZ2020</strain>
    </source>
</reference>
<accession>A0ACB9LUW1</accession>
<organism evidence="1 2">
    <name type="scientific">Bauhinia variegata</name>
    <name type="common">Purple orchid tree</name>
    <name type="synonym">Phanera variegata</name>
    <dbReference type="NCBI Taxonomy" id="167791"/>
    <lineage>
        <taxon>Eukaryota</taxon>
        <taxon>Viridiplantae</taxon>
        <taxon>Streptophyta</taxon>
        <taxon>Embryophyta</taxon>
        <taxon>Tracheophyta</taxon>
        <taxon>Spermatophyta</taxon>
        <taxon>Magnoliopsida</taxon>
        <taxon>eudicotyledons</taxon>
        <taxon>Gunneridae</taxon>
        <taxon>Pentapetalae</taxon>
        <taxon>rosids</taxon>
        <taxon>fabids</taxon>
        <taxon>Fabales</taxon>
        <taxon>Fabaceae</taxon>
        <taxon>Cercidoideae</taxon>
        <taxon>Cercideae</taxon>
        <taxon>Bauhiniinae</taxon>
        <taxon>Bauhinia</taxon>
    </lineage>
</organism>
<evidence type="ECO:0000313" key="2">
    <source>
        <dbReference type="Proteomes" id="UP000828941"/>
    </source>
</evidence>
<keyword evidence="2" id="KW-1185">Reference proteome</keyword>
<comment type="caution">
    <text evidence="1">The sequence shown here is derived from an EMBL/GenBank/DDBJ whole genome shotgun (WGS) entry which is preliminary data.</text>
</comment>
<dbReference type="Proteomes" id="UP000828941">
    <property type="component" value="Chromosome 11"/>
</dbReference>